<dbReference type="Pfam" id="PF00501">
    <property type="entry name" value="AMP-binding"/>
    <property type="match status" value="1"/>
</dbReference>
<dbReference type="GO" id="GO:0047527">
    <property type="term" value="F:2,3-dihydroxybenzoate-serine ligase activity"/>
    <property type="evidence" value="ECO:0007669"/>
    <property type="project" value="TreeGrafter"/>
</dbReference>
<evidence type="ECO:0000259" key="1">
    <source>
        <dbReference type="Pfam" id="PF00501"/>
    </source>
</evidence>
<dbReference type="GO" id="GO:0031177">
    <property type="term" value="F:phosphopantetheine binding"/>
    <property type="evidence" value="ECO:0007669"/>
    <property type="project" value="TreeGrafter"/>
</dbReference>
<proteinExistence type="predicted"/>
<keyword evidence="4" id="KW-1185">Reference proteome</keyword>
<dbReference type="GO" id="GO:0043041">
    <property type="term" value="P:amino acid activation for nonribosomal peptide biosynthetic process"/>
    <property type="evidence" value="ECO:0007669"/>
    <property type="project" value="TreeGrafter"/>
</dbReference>
<evidence type="ECO:0000259" key="2">
    <source>
        <dbReference type="Pfam" id="PF00668"/>
    </source>
</evidence>
<comment type="caution">
    <text evidence="3">The sequence shown here is derived from an EMBL/GenBank/DDBJ whole genome shotgun (WGS) entry which is preliminary data.</text>
</comment>
<protein>
    <submittedName>
        <fullName evidence="3">Amino acid adenylation domain-containing protein</fullName>
    </submittedName>
</protein>
<dbReference type="GO" id="GO:0005829">
    <property type="term" value="C:cytosol"/>
    <property type="evidence" value="ECO:0007669"/>
    <property type="project" value="TreeGrafter"/>
</dbReference>
<dbReference type="PROSITE" id="PS00455">
    <property type="entry name" value="AMP_BINDING"/>
    <property type="match status" value="1"/>
</dbReference>
<dbReference type="SUPFAM" id="SSF56801">
    <property type="entry name" value="Acetyl-CoA synthetase-like"/>
    <property type="match status" value="1"/>
</dbReference>
<dbReference type="PANTHER" id="PTHR45527:SF1">
    <property type="entry name" value="FATTY ACID SYNTHASE"/>
    <property type="match status" value="1"/>
</dbReference>
<dbReference type="EMBL" id="JAHXRI010000021">
    <property type="protein sequence ID" value="MBZ1351827.1"/>
    <property type="molecule type" value="Genomic_DNA"/>
</dbReference>
<dbReference type="Gene3D" id="3.30.559.30">
    <property type="entry name" value="Nonribosomal peptide synthetase, condensation domain"/>
    <property type="match status" value="1"/>
</dbReference>
<dbReference type="Proteomes" id="UP000739565">
    <property type="component" value="Unassembled WGS sequence"/>
</dbReference>
<dbReference type="PANTHER" id="PTHR45527">
    <property type="entry name" value="NONRIBOSOMAL PEPTIDE SYNTHETASE"/>
    <property type="match status" value="1"/>
</dbReference>
<dbReference type="NCBIfam" id="TIGR01733">
    <property type="entry name" value="AA-adenyl-dom"/>
    <property type="match status" value="1"/>
</dbReference>
<dbReference type="Gene3D" id="2.30.38.10">
    <property type="entry name" value="Luciferase, Domain 3"/>
    <property type="match status" value="1"/>
</dbReference>
<feature type="non-terminal residue" evidence="3">
    <location>
        <position position="654"/>
    </location>
</feature>
<dbReference type="Gene3D" id="3.40.50.980">
    <property type="match status" value="2"/>
</dbReference>
<reference evidence="3" key="1">
    <citation type="submission" date="2021-07" db="EMBL/GenBank/DDBJ databases">
        <title>New genus and species of the family Alcaligenaceae.</title>
        <authorList>
            <person name="Hahn M.W."/>
        </authorList>
    </citation>
    <scope>NUCLEOTIDE SEQUENCE</scope>
    <source>
        <strain evidence="3">LF4-65</strain>
    </source>
</reference>
<dbReference type="AlphaFoldDB" id="A0A953NAG5"/>
<dbReference type="Gene3D" id="3.30.559.10">
    <property type="entry name" value="Chloramphenicol acetyltransferase-like domain"/>
    <property type="match status" value="1"/>
</dbReference>
<organism evidence="3 4">
    <name type="scientific">Zwartia hollandica</name>
    <dbReference type="NCBI Taxonomy" id="324606"/>
    <lineage>
        <taxon>Bacteria</taxon>
        <taxon>Pseudomonadati</taxon>
        <taxon>Pseudomonadota</taxon>
        <taxon>Betaproteobacteria</taxon>
        <taxon>Burkholderiales</taxon>
        <taxon>Alcaligenaceae</taxon>
        <taxon>Zwartia</taxon>
    </lineage>
</organism>
<feature type="non-terminal residue" evidence="3">
    <location>
        <position position="1"/>
    </location>
</feature>
<dbReference type="InterPro" id="IPR010071">
    <property type="entry name" value="AA_adenyl_dom"/>
</dbReference>
<accession>A0A953NAG5</accession>
<dbReference type="GO" id="GO:0009366">
    <property type="term" value="C:enterobactin synthetase complex"/>
    <property type="evidence" value="ECO:0007669"/>
    <property type="project" value="TreeGrafter"/>
</dbReference>
<dbReference type="FunFam" id="3.40.50.980:FF:000001">
    <property type="entry name" value="Non-ribosomal peptide synthetase"/>
    <property type="match status" value="1"/>
</dbReference>
<dbReference type="InterPro" id="IPR001242">
    <property type="entry name" value="Condensation_dom"/>
</dbReference>
<dbReference type="InterPro" id="IPR023213">
    <property type="entry name" value="CAT-like_dom_sf"/>
</dbReference>
<gene>
    <name evidence="3" type="ORF">KZZ10_14380</name>
</gene>
<sequence>RQSQSWQAQLAGVPERLSLPTDYPREAGRSRAARYLPIEISAQTTAQLQVLANRHQTTLFTVLIALYGTLLGRLANQSDVVIGSPVAGRTTEQADGLIGFFINTLALRVDSSGHPDLNTLMERVKGSVNHALTHQDLPFERLVEDLGVARSLSHTPVFQAMLAWQTQETASLSLGHLTIEPMPVALAQTKFDMTLSIAPEPDGAIRGVFEYDASLFNDSRVAQWATWFVRTLDQVEALGQTATPIDTLSLINQTERQQVLELFNRTQALELPLDAPSTAHTTLPELFEQQVTRTPEAIALVFGQNNLTYAELDARANQLARHLINLGIGPEQIVAIALPRSIEMVVALLGVLKSGAAYLPLDPDYPTARIAFMLTDSGASLVITQTCVIKEALEAAQKAGAALPMLELDDANTQSTLAKLDLAPVAQAERTSSLTPQNLAYLIYTSGSTGKPKGVTNTHRNVCSLAYDPSYCRIGPKDTLLQLASISFDATTFEVWGALLNGAKLGLAPAGQTDLVDIEQSIKKYQVTVLWLTAGLFSEAAKYQLSLFKGVRALIAGGDVLSVNAIRVLKNEHLDIEVINGYGPTETTTFALTHAISTQDLKRNNIPIGRSIQNTQIYILDASLNPLPVGVAGELYIAGAGLARGYLGRAGLTA</sequence>
<evidence type="ECO:0000313" key="3">
    <source>
        <dbReference type="EMBL" id="MBZ1351827.1"/>
    </source>
</evidence>
<feature type="domain" description="Condensation" evidence="2">
    <location>
        <begin position="4"/>
        <end position="259"/>
    </location>
</feature>
<name>A0A953NAG5_9BURK</name>
<dbReference type="InterPro" id="IPR020845">
    <property type="entry name" value="AMP-binding_CS"/>
</dbReference>
<feature type="domain" description="AMP-dependent synthetase/ligase" evidence="1">
    <location>
        <begin position="287"/>
        <end position="647"/>
    </location>
</feature>
<dbReference type="InterPro" id="IPR000873">
    <property type="entry name" value="AMP-dep_synth/lig_dom"/>
</dbReference>
<evidence type="ECO:0000313" key="4">
    <source>
        <dbReference type="Proteomes" id="UP000739565"/>
    </source>
</evidence>
<dbReference type="SUPFAM" id="SSF52777">
    <property type="entry name" value="CoA-dependent acyltransferases"/>
    <property type="match status" value="1"/>
</dbReference>
<dbReference type="GO" id="GO:0009239">
    <property type="term" value="P:enterobactin biosynthetic process"/>
    <property type="evidence" value="ECO:0007669"/>
    <property type="project" value="TreeGrafter"/>
</dbReference>
<dbReference type="RefSeq" id="WP_259662241.1">
    <property type="nucleotide sequence ID" value="NZ_JAHXRI010000021.1"/>
</dbReference>
<dbReference type="Pfam" id="PF00668">
    <property type="entry name" value="Condensation"/>
    <property type="match status" value="1"/>
</dbReference>